<reference evidence="2" key="1">
    <citation type="journal article" date="2002" name="DNA Res.">
        <title>Complete genomic sequence of nitrogen-fixing symbiotic bacterium Bradyrhizobium japonicum USDA110.</title>
        <authorList>
            <person name="Kaneko T."/>
            <person name="Nakamura Y."/>
            <person name="Sato S."/>
            <person name="Minamisawa K."/>
            <person name="Uchiumi T."/>
            <person name="Sasamoto S."/>
            <person name="Watanabe A."/>
            <person name="Idesawa K."/>
            <person name="Iriguchi M."/>
            <person name="Kawashima K."/>
            <person name="Kohara M."/>
            <person name="Matsumoto M."/>
            <person name="Shimpo S."/>
            <person name="Tsuruoka H."/>
            <person name="Wada T."/>
            <person name="Yamada M."/>
            <person name="Tabata S."/>
        </authorList>
    </citation>
    <scope>NUCLEOTIDE SEQUENCE [LARGE SCALE GENOMIC DNA]</scope>
    <source>
        <strain evidence="2">JCM 10833 / BCRC 13528 / IAM 13628 / NBRC 14792 / USDA 110</strain>
    </source>
</reference>
<proteinExistence type="predicted"/>
<name>Q89BW3_BRADU</name>
<evidence type="ECO:0000313" key="1">
    <source>
        <dbReference type="EMBL" id="BAC53300.1"/>
    </source>
</evidence>
<dbReference type="OrthoDB" id="8135650at2"/>
<accession>Q89BW3</accession>
<protein>
    <submittedName>
        <fullName evidence="1">Bll8035 protein</fullName>
    </submittedName>
</protein>
<dbReference type="EMBL" id="BA000040">
    <property type="protein sequence ID" value="BAC53300.1"/>
    <property type="molecule type" value="Genomic_DNA"/>
</dbReference>
<keyword evidence="2" id="KW-1185">Reference proteome</keyword>
<evidence type="ECO:0000313" key="2">
    <source>
        <dbReference type="Proteomes" id="UP000002526"/>
    </source>
</evidence>
<dbReference type="Proteomes" id="UP000002526">
    <property type="component" value="Chromosome"/>
</dbReference>
<dbReference type="eggNOG" id="ENOG502ZAN6">
    <property type="taxonomic scope" value="Bacteria"/>
</dbReference>
<dbReference type="HOGENOM" id="CLU_836334_0_0_5"/>
<gene>
    <name evidence="1" type="ordered locus">bll8035</name>
</gene>
<dbReference type="KEGG" id="bja:bll8035"/>
<dbReference type="EnsemblBacteria" id="BAC53300">
    <property type="protein sequence ID" value="BAC53300"/>
    <property type="gene ID" value="BAC53300"/>
</dbReference>
<sequence length="370" mass="38731">MPLRKDSPDLSVLLSSVLDRESAGRATRNDPTKGEFVLEAVSKNEPKRMNMTRSVDELRRESERNRAELAATVDRLKQGLSDTKQDLRDMVTPQRIKSEVSDYVSDTAQGWVKELKQKMMNNPLGAVAAGTAVAVPLLRLARGVPLPLLMITAGLALTSKSVRDRAAEAVSPVMDGASRFIDETAERVQEAKSGAQAKLSESQGRAAGAVNDAMDAAKTSADDLKARATEAAGAIGDNITRGMDAIKDSANAAPEQARQIIGDNAALIGGLGIAIGAIIAAALPETKFEDRTAGPASDSLKRAAGEAAESGLEAAKDATLSAADAATRSVSEADLGRHASRMTQNLADNLKEAAAEVVDAAFSPSRNSST</sequence>
<dbReference type="InParanoid" id="Q89BW3"/>
<dbReference type="AlphaFoldDB" id="Q89BW3"/>
<dbReference type="PATRIC" id="fig|224911.5.peg.8267"/>
<dbReference type="STRING" id="224911.AAV28_37885"/>
<organism evidence="1 2">
    <name type="scientific">Bradyrhizobium diazoefficiens (strain JCM 10833 / BCRC 13528 / IAM 13628 / NBRC 14792 / USDA 110)</name>
    <dbReference type="NCBI Taxonomy" id="224911"/>
    <lineage>
        <taxon>Bacteria</taxon>
        <taxon>Pseudomonadati</taxon>
        <taxon>Pseudomonadota</taxon>
        <taxon>Alphaproteobacteria</taxon>
        <taxon>Hyphomicrobiales</taxon>
        <taxon>Nitrobacteraceae</taxon>
        <taxon>Bradyrhizobium</taxon>
    </lineage>
</organism>